<evidence type="ECO:0000256" key="4">
    <source>
        <dbReference type="ARBA" id="ARBA00023163"/>
    </source>
</evidence>
<dbReference type="GO" id="GO:0006351">
    <property type="term" value="P:DNA-templated transcription"/>
    <property type="evidence" value="ECO:0007669"/>
    <property type="project" value="TreeGrafter"/>
</dbReference>
<dbReference type="InterPro" id="IPR036388">
    <property type="entry name" value="WH-like_DNA-bd_sf"/>
</dbReference>
<evidence type="ECO:0000256" key="3">
    <source>
        <dbReference type="ARBA" id="ARBA00023125"/>
    </source>
</evidence>
<proteinExistence type="inferred from homology"/>
<sequence>MNIKLLRSLQVFVQVADTGNMSLAAKSLHMTVSAISQQLRKLEQDIGLSLFNRNTRSLNLTEAGHIYYRSSIKLICEAKKAQLEIEELQQTPSGELSIIAPEGFGGGLLTQPIKHLTSQFPKIKIALQLIDLPGDVISSGADIALCLQPMNDANLVCHHLATWQRVLCVAGDHELASMTEINPAALETHCYIAHKLLEDFQLQESLVQETEQREHKLPPPRVTVNSMQALIQLTRDGVGYGVLPEPEVRHYLKNGELVQIFPQHKLPEYSVYAVTPKHESMPVKTLAAVECMQNWFSSV</sequence>
<dbReference type="PROSITE" id="PS50931">
    <property type="entry name" value="HTH_LYSR"/>
    <property type="match status" value="1"/>
</dbReference>
<dbReference type="GO" id="GO:0003700">
    <property type="term" value="F:DNA-binding transcription factor activity"/>
    <property type="evidence" value="ECO:0007669"/>
    <property type="project" value="InterPro"/>
</dbReference>
<dbReference type="PRINTS" id="PR00039">
    <property type="entry name" value="HTHLYSR"/>
</dbReference>
<organism evidence="6 7">
    <name type="scientific">Alteromonas pelagimontana</name>
    <dbReference type="NCBI Taxonomy" id="1858656"/>
    <lineage>
        <taxon>Bacteria</taxon>
        <taxon>Pseudomonadati</taxon>
        <taxon>Pseudomonadota</taxon>
        <taxon>Gammaproteobacteria</taxon>
        <taxon>Alteromonadales</taxon>
        <taxon>Alteromonadaceae</taxon>
        <taxon>Alteromonas/Salinimonas group</taxon>
        <taxon>Alteromonas</taxon>
    </lineage>
</organism>
<dbReference type="KEGG" id="apel:CA267_007835"/>
<dbReference type="SUPFAM" id="SSF53850">
    <property type="entry name" value="Periplasmic binding protein-like II"/>
    <property type="match status" value="1"/>
</dbReference>
<reference evidence="6 7" key="2">
    <citation type="submission" date="2020-04" db="EMBL/GenBank/DDBJ databases">
        <title>Complete genome sequence of Alteromonas pelagimontana 5.12T.</title>
        <authorList>
            <person name="Sinha R.K."/>
            <person name="Krishnan K.P."/>
            <person name="Kurian J.P."/>
        </authorList>
    </citation>
    <scope>NUCLEOTIDE SEQUENCE [LARGE SCALE GENOMIC DNA]</scope>
    <source>
        <strain evidence="6 7">5.12</strain>
    </source>
</reference>
<gene>
    <name evidence="6" type="ORF">CA267_007835</name>
</gene>
<dbReference type="PANTHER" id="PTHR30537:SF30">
    <property type="entry name" value="TRANSCRIPTIONAL REGULATOR-RELATED"/>
    <property type="match status" value="1"/>
</dbReference>
<reference evidence="7" key="1">
    <citation type="submission" date="2014-12" db="EMBL/GenBank/DDBJ databases">
        <title>Complete genome sequence of a multi-drug resistant Klebsiella pneumoniae.</title>
        <authorList>
            <person name="Hua X."/>
            <person name="Chen Q."/>
            <person name="Li X."/>
            <person name="Feng Y."/>
            <person name="Ruan Z."/>
            <person name="Yu Y."/>
        </authorList>
    </citation>
    <scope>NUCLEOTIDE SEQUENCE [LARGE SCALE GENOMIC DNA]</scope>
    <source>
        <strain evidence="7">5.12</strain>
    </source>
</reference>
<keyword evidence="7" id="KW-1185">Reference proteome</keyword>
<evidence type="ECO:0000256" key="2">
    <source>
        <dbReference type="ARBA" id="ARBA00023015"/>
    </source>
</evidence>
<dbReference type="Proteomes" id="UP000219285">
    <property type="component" value="Chromosome"/>
</dbReference>
<dbReference type="AlphaFoldDB" id="A0A6M4MEU6"/>
<dbReference type="OrthoDB" id="8678019at2"/>
<dbReference type="RefSeq" id="WP_075608003.1">
    <property type="nucleotide sequence ID" value="NZ_CP052766.1"/>
</dbReference>
<dbReference type="SUPFAM" id="SSF46785">
    <property type="entry name" value="Winged helix' DNA-binding domain"/>
    <property type="match status" value="1"/>
</dbReference>
<dbReference type="Pfam" id="PF00126">
    <property type="entry name" value="HTH_1"/>
    <property type="match status" value="1"/>
</dbReference>
<dbReference type="InterPro" id="IPR000847">
    <property type="entry name" value="LysR_HTH_N"/>
</dbReference>
<comment type="similarity">
    <text evidence="1">Belongs to the LysR transcriptional regulatory family.</text>
</comment>
<dbReference type="Gene3D" id="3.40.190.290">
    <property type="match status" value="1"/>
</dbReference>
<dbReference type="GO" id="GO:0043565">
    <property type="term" value="F:sequence-specific DNA binding"/>
    <property type="evidence" value="ECO:0007669"/>
    <property type="project" value="TreeGrafter"/>
</dbReference>
<dbReference type="PANTHER" id="PTHR30537">
    <property type="entry name" value="HTH-TYPE TRANSCRIPTIONAL REGULATOR"/>
    <property type="match status" value="1"/>
</dbReference>
<keyword evidence="3" id="KW-0238">DNA-binding</keyword>
<dbReference type="InterPro" id="IPR036390">
    <property type="entry name" value="WH_DNA-bd_sf"/>
</dbReference>
<dbReference type="Pfam" id="PF03466">
    <property type="entry name" value="LysR_substrate"/>
    <property type="match status" value="1"/>
</dbReference>
<protein>
    <submittedName>
        <fullName evidence="6">LysR family transcriptional regulator</fullName>
    </submittedName>
</protein>
<keyword evidence="4" id="KW-0804">Transcription</keyword>
<name>A0A6M4MEU6_9ALTE</name>
<evidence type="ECO:0000313" key="7">
    <source>
        <dbReference type="Proteomes" id="UP000219285"/>
    </source>
</evidence>
<accession>A0A6M4MEU6</accession>
<dbReference type="FunFam" id="1.10.10.10:FF:000001">
    <property type="entry name" value="LysR family transcriptional regulator"/>
    <property type="match status" value="1"/>
</dbReference>
<feature type="domain" description="HTH lysR-type" evidence="5">
    <location>
        <begin position="1"/>
        <end position="61"/>
    </location>
</feature>
<dbReference type="InterPro" id="IPR058163">
    <property type="entry name" value="LysR-type_TF_proteobact-type"/>
</dbReference>
<dbReference type="InterPro" id="IPR005119">
    <property type="entry name" value="LysR_subst-bd"/>
</dbReference>
<keyword evidence="2" id="KW-0805">Transcription regulation</keyword>
<dbReference type="EMBL" id="CP052766">
    <property type="protein sequence ID" value="QJR80696.1"/>
    <property type="molecule type" value="Genomic_DNA"/>
</dbReference>
<evidence type="ECO:0000313" key="6">
    <source>
        <dbReference type="EMBL" id="QJR80696.1"/>
    </source>
</evidence>
<evidence type="ECO:0000256" key="1">
    <source>
        <dbReference type="ARBA" id="ARBA00009437"/>
    </source>
</evidence>
<evidence type="ECO:0000259" key="5">
    <source>
        <dbReference type="PROSITE" id="PS50931"/>
    </source>
</evidence>
<dbReference type="Gene3D" id="1.10.10.10">
    <property type="entry name" value="Winged helix-like DNA-binding domain superfamily/Winged helix DNA-binding domain"/>
    <property type="match status" value="1"/>
</dbReference>